<dbReference type="SUPFAM" id="SSF48334">
    <property type="entry name" value="DNA repair protein MutS, domain III"/>
    <property type="match status" value="1"/>
</dbReference>
<dbReference type="InterPro" id="IPR027417">
    <property type="entry name" value="P-loop_NTPase"/>
</dbReference>
<feature type="transmembrane region" description="Helical" evidence="4">
    <location>
        <begin position="187"/>
        <end position="206"/>
    </location>
</feature>
<evidence type="ECO:0000256" key="3">
    <source>
        <dbReference type="ARBA" id="ARBA00023125"/>
    </source>
</evidence>
<dbReference type="GO" id="GO:0005524">
    <property type="term" value="F:ATP binding"/>
    <property type="evidence" value="ECO:0007669"/>
    <property type="project" value="UniProtKB-KW"/>
</dbReference>
<dbReference type="InterPro" id="IPR036187">
    <property type="entry name" value="DNA_mismatch_repair_MutS_sf"/>
</dbReference>
<dbReference type="SMART" id="SM00534">
    <property type="entry name" value="MUTSac"/>
    <property type="match status" value="1"/>
</dbReference>
<accession>A0A844GFM1</accession>
<sequence>MNPYITTILCAAGFILILAILILRNEHQRKKYFLRMIRRIYGQVPDREYEAGDLERISHYYQKIKGDGFVIDDITWNDLDMDRIYMLLNQTVSSPGEDVLYAMLRKPLFSQEEVEKREKLIDFFSTDVQKREKIQMLLSTVGKTRLGSLADTIFAINDAPKASLGIHLGMLAAMAASLAVLPLLPVYGFLLFIALGIINMVIYQAGKDHKIMEIYLDSFGSLLRMLTAADEMETVSWPEVSGQMEAIRRGKKAFTGLRKRAFFLTGANSGTDDFFQAILDYVRMVFHIDILLYNSVLKEVQGKTDVIIEMLDAMGELDACISVASFREILPLSCRPEFISGQKGQAADKAELQVEDLYHPLIAEPVANSMRASGGILVTGSNASGKSTFLKNIAINTILAQTVCTCTCSKYRAPFMKVMTSMALRDDLSGGESYFMVEIRSLKRILDESKKPEPLLCIIDEVLRGTNTIERIAASSRILYNLAKPHVLPFAATHDIELSYILEGSYSNYHFSEEITDHEVVFNYLLKKGRATTRNAIRLLDMLGYDPELVRAAKAAATEFEQTGIWEHICPNG</sequence>
<evidence type="ECO:0000313" key="7">
    <source>
        <dbReference type="Proteomes" id="UP000437824"/>
    </source>
</evidence>
<evidence type="ECO:0000256" key="1">
    <source>
        <dbReference type="ARBA" id="ARBA00022741"/>
    </source>
</evidence>
<dbReference type="InterPro" id="IPR045076">
    <property type="entry name" value="MutS"/>
</dbReference>
<reference evidence="6 7" key="1">
    <citation type="submission" date="2019-11" db="EMBL/GenBank/DDBJ databases">
        <title>Draft genome sequence of Blautia luti DSM 14534T, isolated from human stool.</title>
        <authorList>
            <person name="Ortiz R."/>
            <person name="Melis-Arcos F."/>
            <person name="Covarrubias P."/>
            <person name="Cardenas J.P."/>
            <person name="Perez-Donoso J."/>
            <person name="Almonacid D."/>
        </authorList>
    </citation>
    <scope>NUCLEOTIDE SEQUENCE [LARGE SCALE GENOMIC DNA]</scope>
    <source>
        <strain evidence="6 7">DSM 14534</strain>
    </source>
</reference>
<dbReference type="GO" id="GO:0140664">
    <property type="term" value="F:ATP-dependent DNA damage sensor activity"/>
    <property type="evidence" value="ECO:0007669"/>
    <property type="project" value="InterPro"/>
</dbReference>
<dbReference type="EMBL" id="WMBC01000003">
    <property type="protein sequence ID" value="MTD60813.1"/>
    <property type="molecule type" value="Genomic_DNA"/>
</dbReference>
<evidence type="ECO:0000259" key="5">
    <source>
        <dbReference type="SMART" id="SM00534"/>
    </source>
</evidence>
<feature type="transmembrane region" description="Helical" evidence="4">
    <location>
        <begin position="6"/>
        <end position="23"/>
    </location>
</feature>
<dbReference type="SUPFAM" id="SSF52540">
    <property type="entry name" value="P-loop containing nucleoside triphosphate hydrolases"/>
    <property type="match status" value="1"/>
</dbReference>
<dbReference type="Gene3D" id="1.10.1420.10">
    <property type="match status" value="1"/>
</dbReference>
<evidence type="ECO:0000256" key="4">
    <source>
        <dbReference type="SAM" id="Phobius"/>
    </source>
</evidence>
<dbReference type="Proteomes" id="UP000437824">
    <property type="component" value="Unassembled WGS sequence"/>
</dbReference>
<name>A0A844GFM1_9FIRM</name>
<dbReference type="GO" id="GO:0006298">
    <property type="term" value="P:mismatch repair"/>
    <property type="evidence" value="ECO:0007669"/>
    <property type="project" value="InterPro"/>
</dbReference>
<dbReference type="PANTHER" id="PTHR11361:SF152">
    <property type="entry name" value="DNA MISMATCH REPAIR PROTEIN"/>
    <property type="match status" value="1"/>
</dbReference>
<keyword evidence="1" id="KW-0547">Nucleotide-binding</keyword>
<dbReference type="GO" id="GO:0030983">
    <property type="term" value="F:mismatched DNA binding"/>
    <property type="evidence" value="ECO:0007669"/>
    <property type="project" value="InterPro"/>
</dbReference>
<gene>
    <name evidence="6" type="ORF">GKZ57_05905</name>
</gene>
<protein>
    <submittedName>
        <fullName evidence="6">DNA mismatch repair protein MutS</fullName>
    </submittedName>
</protein>
<evidence type="ECO:0000256" key="2">
    <source>
        <dbReference type="ARBA" id="ARBA00022840"/>
    </source>
</evidence>
<feature type="domain" description="DNA mismatch repair proteins mutS family" evidence="5">
    <location>
        <begin position="373"/>
        <end position="558"/>
    </location>
</feature>
<keyword evidence="3" id="KW-0238">DNA-binding</keyword>
<keyword evidence="2" id="KW-0067">ATP-binding</keyword>
<dbReference type="GO" id="GO:0005829">
    <property type="term" value="C:cytosol"/>
    <property type="evidence" value="ECO:0007669"/>
    <property type="project" value="TreeGrafter"/>
</dbReference>
<dbReference type="InterPro" id="IPR000432">
    <property type="entry name" value="DNA_mismatch_repair_MutS_C"/>
</dbReference>
<keyword evidence="4" id="KW-1133">Transmembrane helix</keyword>
<dbReference type="Pfam" id="PF00488">
    <property type="entry name" value="MutS_V"/>
    <property type="match status" value="1"/>
</dbReference>
<keyword evidence="4" id="KW-0472">Membrane</keyword>
<organism evidence="6 7">
    <name type="scientific">Blautia luti DSM 14534 = JCM 17040</name>
    <dbReference type="NCBI Taxonomy" id="649762"/>
    <lineage>
        <taxon>Bacteria</taxon>
        <taxon>Bacillati</taxon>
        <taxon>Bacillota</taxon>
        <taxon>Clostridia</taxon>
        <taxon>Lachnospirales</taxon>
        <taxon>Lachnospiraceae</taxon>
        <taxon>Blautia</taxon>
    </lineage>
</organism>
<proteinExistence type="predicted"/>
<dbReference type="PANTHER" id="PTHR11361">
    <property type="entry name" value="DNA MISMATCH REPAIR PROTEIN MUTS FAMILY MEMBER"/>
    <property type="match status" value="1"/>
</dbReference>
<dbReference type="Gene3D" id="3.40.50.300">
    <property type="entry name" value="P-loop containing nucleotide triphosphate hydrolases"/>
    <property type="match status" value="1"/>
</dbReference>
<comment type="caution">
    <text evidence="6">The sequence shown here is derived from an EMBL/GenBank/DDBJ whole genome shotgun (WGS) entry which is preliminary data.</text>
</comment>
<evidence type="ECO:0000313" key="6">
    <source>
        <dbReference type="EMBL" id="MTD60813.1"/>
    </source>
</evidence>
<dbReference type="AlphaFoldDB" id="A0A844GFM1"/>
<keyword evidence="4" id="KW-0812">Transmembrane</keyword>